<feature type="transmembrane region" description="Helical" evidence="1">
    <location>
        <begin position="90"/>
        <end position="107"/>
    </location>
</feature>
<protein>
    <submittedName>
        <fullName evidence="2">NnrS family protein</fullName>
    </submittedName>
</protein>
<evidence type="ECO:0000256" key="1">
    <source>
        <dbReference type="SAM" id="Phobius"/>
    </source>
</evidence>
<dbReference type="RefSeq" id="WP_150944748.1">
    <property type="nucleotide sequence ID" value="NZ_VCMV01000015.1"/>
</dbReference>
<feature type="transmembrane region" description="Helical" evidence="1">
    <location>
        <begin position="270"/>
        <end position="296"/>
    </location>
</feature>
<evidence type="ECO:0000313" key="3">
    <source>
        <dbReference type="Proteomes" id="UP000325684"/>
    </source>
</evidence>
<name>A0A5N3PAR9_9HYPH</name>
<keyword evidence="1" id="KW-1133">Transmembrane helix</keyword>
<dbReference type="InterPro" id="IPR010266">
    <property type="entry name" value="NnrS"/>
</dbReference>
<accession>A0A5N3PAR9</accession>
<feature type="transmembrane region" description="Helical" evidence="1">
    <location>
        <begin position="215"/>
        <end position="235"/>
    </location>
</feature>
<feature type="transmembrane region" description="Helical" evidence="1">
    <location>
        <begin position="113"/>
        <end position="134"/>
    </location>
</feature>
<feature type="transmembrane region" description="Helical" evidence="1">
    <location>
        <begin position="146"/>
        <end position="164"/>
    </location>
</feature>
<dbReference type="AlphaFoldDB" id="A0A5N3PAR9"/>
<dbReference type="Pfam" id="PF05940">
    <property type="entry name" value="NnrS"/>
    <property type="match status" value="1"/>
</dbReference>
<proteinExistence type="predicted"/>
<comment type="caution">
    <text evidence="2">The sequence shown here is derived from an EMBL/GenBank/DDBJ whole genome shotgun (WGS) entry which is preliminary data.</text>
</comment>
<reference evidence="2 3" key="1">
    <citation type="journal article" date="2019" name="Microorganisms">
        <title>Genome Insights into the Novel Species Microvirga brassicacearum, a Rapeseed Endophyte with Biotechnological Potential.</title>
        <authorList>
            <person name="Jimenez-Gomez A."/>
            <person name="Saati-Santamaria Z."/>
            <person name="Igual J.M."/>
            <person name="Rivas R."/>
            <person name="Mateos P.F."/>
            <person name="Garcia-Fraile P."/>
        </authorList>
    </citation>
    <scope>NUCLEOTIDE SEQUENCE [LARGE SCALE GENOMIC DNA]</scope>
    <source>
        <strain evidence="2 3">CDVBN77</strain>
    </source>
</reference>
<feature type="transmembrane region" description="Helical" evidence="1">
    <location>
        <begin position="241"/>
        <end position="258"/>
    </location>
</feature>
<feature type="transmembrane region" description="Helical" evidence="1">
    <location>
        <begin position="176"/>
        <end position="195"/>
    </location>
</feature>
<organism evidence="2 3">
    <name type="scientific">Microvirga brassicacearum</name>
    <dbReference type="NCBI Taxonomy" id="2580413"/>
    <lineage>
        <taxon>Bacteria</taxon>
        <taxon>Pseudomonadati</taxon>
        <taxon>Pseudomonadota</taxon>
        <taxon>Alphaproteobacteria</taxon>
        <taxon>Hyphomicrobiales</taxon>
        <taxon>Methylobacteriaceae</taxon>
        <taxon>Microvirga</taxon>
    </lineage>
</organism>
<feature type="transmembrane region" description="Helical" evidence="1">
    <location>
        <begin position="23"/>
        <end position="43"/>
    </location>
</feature>
<keyword evidence="3" id="KW-1185">Reference proteome</keyword>
<keyword evidence="1" id="KW-0472">Membrane</keyword>
<dbReference type="Proteomes" id="UP000325684">
    <property type="component" value="Unassembled WGS sequence"/>
</dbReference>
<sequence length="396" mass="42987">MAPIPRLRDYSGPALLSYGFRPFFLFGSLYAGLAILVWLPVFYGELGVPTVFVPRDWHIHEMLYGYLAAVITGFLLTTIPNWTGRLPIQGIPLLLLVVVWLAGRIAVTTSAWTGWTFAAIVDVSFLLIIALAAAREIITGKNWRNLKILVVLGLLLFGNIVFHLEIRYYGSADYSIRLAIGAIMMLIMLIGGRVIPSFTRNWLVRANPGRLPVPFGTFDTTSLVIAGVALLAWIALPQGRITGAFLLIAALLQTRRLARWAGDRTWRDRLVLVLHVAYAFVPLGFGLVGLASFGFIPASAGIHAWTGGAMGLMTLAIMSRASLGHTGRALAASGVTQVLYLMVIVGALARICAALEPGWSAPLLHIAGISWALAFVGFAVIYWSVLTRPRVVAEKG</sequence>
<keyword evidence="1" id="KW-0812">Transmembrane</keyword>
<dbReference type="OrthoDB" id="9770040at2"/>
<feature type="transmembrane region" description="Helical" evidence="1">
    <location>
        <begin position="302"/>
        <end position="318"/>
    </location>
</feature>
<evidence type="ECO:0000313" key="2">
    <source>
        <dbReference type="EMBL" id="KAB0266842.1"/>
    </source>
</evidence>
<feature type="transmembrane region" description="Helical" evidence="1">
    <location>
        <begin position="363"/>
        <end position="385"/>
    </location>
</feature>
<feature type="transmembrane region" description="Helical" evidence="1">
    <location>
        <begin position="330"/>
        <end position="351"/>
    </location>
</feature>
<gene>
    <name evidence="2" type="ORF">FEZ63_12190</name>
</gene>
<dbReference type="EMBL" id="VCMV01000015">
    <property type="protein sequence ID" value="KAB0266842.1"/>
    <property type="molecule type" value="Genomic_DNA"/>
</dbReference>
<feature type="transmembrane region" description="Helical" evidence="1">
    <location>
        <begin position="63"/>
        <end position="83"/>
    </location>
</feature>